<evidence type="ECO:0000259" key="1">
    <source>
        <dbReference type="Pfam" id="PF00144"/>
    </source>
</evidence>
<reference evidence="3" key="1">
    <citation type="submission" date="2025-08" db="UniProtKB">
        <authorList>
            <consortium name="RefSeq"/>
        </authorList>
    </citation>
    <scope>IDENTIFICATION</scope>
    <source>
        <tissue evidence="3">Testes</tissue>
    </source>
</reference>
<dbReference type="Gene3D" id="3.40.710.10">
    <property type="entry name" value="DD-peptidase/beta-lactamase superfamily"/>
    <property type="match status" value="1"/>
</dbReference>
<name>A0ABM0MIS9_SACKO</name>
<sequence length="432" mass="48233">MIVACLISALVTTVVIILLSNIVTKKKPPRVDGHVDSGFEEVFREFRRCHEQNLDVGSAVAVYYKGKKVVDLWGGYADYEAEEPWQQNTMTMVFSATKGVAALCVAVAVDRGYLDYDQKVSHYWPDFAQNGKENITVRQVVCHEAGIPMTAEPLTFSMLEDQHALGETLASSKLLWEPGTKHGYHSVAYGLLLSQLIQRSDPKHRTIGEFFREEISKPYGIDFHIGLPKKEHYRVARILVPSPFTLTLHLLQMLTSSRSYKFAMAMFNPRTLTSKVLRSTNHIVSLPKMNSLKFRSLEIPSLNGIGTASGLAKLYGIVANSGTLGKTLLSEDTIELFTSKCTPVRMDQIIMLQTQWCLGLHPHFDTIPQLNLKGVYGHNGYGGQGTFFDKANNLSFAYVTTKLSAYGMGEDPRYVAMVTAIYSSIEKLKMND</sequence>
<protein>
    <submittedName>
        <fullName evidence="3">Beta-lactamase domain-containing protein 2-like</fullName>
    </submittedName>
</protein>
<organism evidence="2 3">
    <name type="scientific">Saccoglossus kowalevskii</name>
    <name type="common">Acorn worm</name>
    <dbReference type="NCBI Taxonomy" id="10224"/>
    <lineage>
        <taxon>Eukaryota</taxon>
        <taxon>Metazoa</taxon>
        <taxon>Hemichordata</taxon>
        <taxon>Enteropneusta</taxon>
        <taxon>Harrimaniidae</taxon>
        <taxon>Saccoglossus</taxon>
    </lineage>
</organism>
<evidence type="ECO:0000313" key="2">
    <source>
        <dbReference type="Proteomes" id="UP000694865"/>
    </source>
</evidence>
<dbReference type="SUPFAM" id="SSF56601">
    <property type="entry name" value="beta-lactamase/transpeptidase-like"/>
    <property type="match status" value="1"/>
</dbReference>
<dbReference type="InterPro" id="IPR052907">
    <property type="entry name" value="Beta-lactamase/esterase"/>
</dbReference>
<dbReference type="RefSeq" id="XP_006819920.1">
    <property type="nucleotide sequence ID" value="XM_006819857.1"/>
</dbReference>
<feature type="domain" description="Beta-lactamase-related" evidence="1">
    <location>
        <begin position="48"/>
        <end position="405"/>
    </location>
</feature>
<dbReference type="Pfam" id="PF00144">
    <property type="entry name" value="Beta-lactamase"/>
    <property type="match status" value="1"/>
</dbReference>
<gene>
    <name evidence="3" type="primary">LOC102809341</name>
</gene>
<dbReference type="InterPro" id="IPR012338">
    <property type="entry name" value="Beta-lactam/transpept-like"/>
</dbReference>
<keyword evidence="2" id="KW-1185">Reference proteome</keyword>
<proteinExistence type="predicted"/>
<accession>A0ABM0MIS9</accession>
<dbReference type="Proteomes" id="UP000694865">
    <property type="component" value="Unplaced"/>
</dbReference>
<evidence type="ECO:0000313" key="3">
    <source>
        <dbReference type="RefSeq" id="XP_006819920.1"/>
    </source>
</evidence>
<dbReference type="InterPro" id="IPR001466">
    <property type="entry name" value="Beta-lactam-related"/>
</dbReference>
<dbReference type="PANTHER" id="PTHR43319:SF3">
    <property type="entry name" value="BETA-LACTAMASE-RELATED DOMAIN-CONTAINING PROTEIN"/>
    <property type="match status" value="1"/>
</dbReference>
<dbReference type="GeneID" id="102809341"/>
<dbReference type="PANTHER" id="PTHR43319">
    <property type="entry name" value="BETA-LACTAMASE-RELATED"/>
    <property type="match status" value="1"/>
</dbReference>